<keyword evidence="2" id="KW-1185">Reference proteome</keyword>
<proteinExistence type="predicted"/>
<protein>
    <recommendedName>
        <fullName evidence="3">Lipoprotein</fullName>
    </recommendedName>
</protein>
<name>A0A974NXA6_9SPHN</name>
<dbReference type="RefSeq" id="WP_202095586.1">
    <property type="nucleotide sequence ID" value="NZ_CP061035.1"/>
</dbReference>
<gene>
    <name evidence="1" type="ORF">H5J25_08220</name>
</gene>
<sequence>MRRASMICAVATMLGACATRDARTTPAYLSPVQAVFNAAARPQGVTGVFEMVVRASGRQDRMLYLNSELDYRDHRNLTIAMSPAIERELQNRIGGPIEPKLRNVVIAVRGTARKTRIDFTRDGRPTGKYYFQTHVWLRSARDLTVSGERPAR</sequence>
<evidence type="ECO:0008006" key="3">
    <source>
        <dbReference type="Google" id="ProtNLM"/>
    </source>
</evidence>
<dbReference type="EMBL" id="CP061035">
    <property type="protein sequence ID" value="QQV78586.1"/>
    <property type="molecule type" value="Genomic_DNA"/>
</dbReference>
<dbReference type="Proteomes" id="UP000595894">
    <property type="component" value="Chromosome"/>
</dbReference>
<evidence type="ECO:0000313" key="1">
    <source>
        <dbReference type="EMBL" id="QQV78586.1"/>
    </source>
</evidence>
<accession>A0A974NXA6</accession>
<dbReference type="PROSITE" id="PS51257">
    <property type="entry name" value="PROKAR_LIPOPROTEIN"/>
    <property type="match status" value="1"/>
</dbReference>
<evidence type="ECO:0000313" key="2">
    <source>
        <dbReference type="Proteomes" id="UP000595894"/>
    </source>
</evidence>
<organism evidence="1 2">
    <name type="scientific">Sphingomonas aliaeris</name>
    <dbReference type="NCBI Taxonomy" id="2759526"/>
    <lineage>
        <taxon>Bacteria</taxon>
        <taxon>Pseudomonadati</taxon>
        <taxon>Pseudomonadota</taxon>
        <taxon>Alphaproteobacteria</taxon>
        <taxon>Sphingomonadales</taxon>
        <taxon>Sphingomonadaceae</taxon>
        <taxon>Sphingomonas</taxon>
    </lineage>
</organism>
<reference evidence="2" key="1">
    <citation type="submission" date="2020-09" db="EMBL/GenBank/DDBJ databases">
        <title>Sphingomonas sp., a new species isolated from pork steak.</title>
        <authorList>
            <person name="Heidler von Heilborn D."/>
        </authorList>
    </citation>
    <scope>NUCLEOTIDE SEQUENCE [LARGE SCALE GENOMIC DNA]</scope>
</reference>
<dbReference type="AlphaFoldDB" id="A0A974NXA6"/>
<dbReference type="KEGG" id="sari:H5J25_08220"/>